<name>A0A231GU75_9NOCA</name>
<dbReference type="Gene3D" id="1.10.357.10">
    <property type="entry name" value="Tetracycline Repressor, domain 2"/>
    <property type="match status" value="1"/>
</dbReference>
<dbReference type="InterPro" id="IPR050624">
    <property type="entry name" value="HTH-type_Tx_Regulator"/>
</dbReference>
<organism evidence="4 5">
    <name type="scientific">Nocardia cerradoensis</name>
    <dbReference type="NCBI Taxonomy" id="85688"/>
    <lineage>
        <taxon>Bacteria</taxon>
        <taxon>Bacillati</taxon>
        <taxon>Actinomycetota</taxon>
        <taxon>Actinomycetes</taxon>
        <taxon>Mycobacteriales</taxon>
        <taxon>Nocardiaceae</taxon>
        <taxon>Nocardia</taxon>
    </lineage>
</organism>
<reference evidence="4 5" key="1">
    <citation type="submission" date="2017-07" db="EMBL/GenBank/DDBJ databases">
        <title>First draft Genome Sequence of Nocardia cerradoensis isolated from human infection.</title>
        <authorList>
            <person name="Carrasco G."/>
        </authorList>
    </citation>
    <scope>NUCLEOTIDE SEQUENCE [LARGE SCALE GENOMIC DNA]</scope>
    <source>
        <strain evidence="4 5">CNM20130759</strain>
    </source>
</reference>
<evidence type="ECO:0000259" key="3">
    <source>
        <dbReference type="PROSITE" id="PS50977"/>
    </source>
</evidence>
<keyword evidence="5" id="KW-1185">Reference proteome</keyword>
<dbReference type="PROSITE" id="PS50977">
    <property type="entry name" value="HTH_TETR_2"/>
    <property type="match status" value="1"/>
</dbReference>
<proteinExistence type="predicted"/>
<dbReference type="PANTHER" id="PTHR43479">
    <property type="entry name" value="ACREF/ENVCD OPERON REPRESSOR-RELATED"/>
    <property type="match status" value="1"/>
</dbReference>
<dbReference type="GO" id="GO:0003677">
    <property type="term" value="F:DNA binding"/>
    <property type="evidence" value="ECO:0007669"/>
    <property type="project" value="UniProtKB-UniRule"/>
</dbReference>
<dbReference type="InterPro" id="IPR001647">
    <property type="entry name" value="HTH_TetR"/>
</dbReference>
<dbReference type="AlphaFoldDB" id="A0A231GU75"/>
<evidence type="ECO:0000313" key="5">
    <source>
        <dbReference type="Proteomes" id="UP000215506"/>
    </source>
</evidence>
<gene>
    <name evidence="4" type="ORF">B7C42_07759</name>
</gene>
<keyword evidence="1 2" id="KW-0238">DNA-binding</keyword>
<evidence type="ECO:0000256" key="1">
    <source>
        <dbReference type="ARBA" id="ARBA00023125"/>
    </source>
</evidence>
<dbReference type="EMBL" id="NGAF01000038">
    <property type="protein sequence ID" value="OXR40177.1"/>
    <property type="molecule type" value="Genomic_DNA"/>
</dbReference>
<accession>A0A231GU75</accession>
<dbReference type="Proteomes" id="UP000215506">
    <property type="component" value="Unassembled WGS sequence"/>
</dbReference>
<dbReference type="Pfam" id="PF00440">
    <property type="entry name" value="TetR_N"/>
    <property type="match status" value="1"/>
</dbReference>
<feature type="domain" description="HTH tetR-type" evidence="3">
    <location>
        <begin position="20"/>
        <end position="80"/>
    </location>
</feature>
<dbReference type="InterPro" id="IPR009057">
    <property type="entry name" value="Homeodomain-like_sf"/>
</dbReference>
<dbReference type="PANTHER" id="PTHR43479:SF11">
    <property type="entry name" value="ACREF_ENVCD OPERON REPRESSOR-RELATED"/>
    <property type="match status" value="1"/>
</dbReference>
<evidence type="ECO:0000313" key="4">
    <source>
        <dbReference type="EMBL" id="OXR40177.1"/>
    </source>
</evidence>
<evidence type="ECO:0000256" key="2">
    <source>
        <dbReference type="PROSITE-ProRule" id="PRU00335"/>
    </source>
</evidence>
<dbReference type="SUPFAM" id="SSF46689">
    <property type="entry name" value="Homeodomain-like"/>
    <property type="match status" value="1"/>
</dbReference>
<comment type="caution">
    <text evidence="4">The sequence shown here is derived from an EMBL/GenBank/DDBJ whole genome shotgun (WGS) entry which is preliminary data.</text>
</comment>
<protein>
    <recommendedName>
        <fullName evidence="3">HTH tetR-type domain-containing protein</fullName>
    </recommendedName>
</protein>
<sequence length="212" mass="22814">MPRRESDRDYGGVSALTRRVERRKKLIAAGRRVWGTRGVDGVSVRGVCADAGLTSRYFYEHFAGRDELITDVAGEVWADILGLLVSTGLRTEGGLEPRLQEALTTLFDLLIDDPSVHRIVTDVTTASSLTNLRSEALDQLIDSVLQFGPALMDVELPGPAQVRHGAIFIVGGITAILQDWLLHSTESASELAATCTRLTMATITAAGLEAGP</sequence>
<feature type="DNA-binding region" description="H-T-H motif" evidence="2">
    <location>
        <begin position="43"/>
        <end position="62"/>
    </location>
</feature>